<gene>
    <name evidence="1" type="ORF">J2Z80_000221</name>
</gene>
<name>A0ABS4NAM9_9THEO</name>
<organism evidence="1 2">
    <name type="scientific">Thermoanaerobacterium butyriciformans</name>
    <dbReference type="NCBI Taxonomy" id="1702242"/>
    <lineage>
        <taxon>Bacteria</taxon>
        <taxon>Bacillati</taxon>
        <taxon>Bacillota</taxon>
        <taxon>Clostridia</taxon>
        <taxon>Thermoanaerobacterales</taxon>
        <taxon>Thermoanaerobacteraceae</taxon>
        <taxon>Thermoanaerobacterium</taxon>
    </lineage>
</organism>
<keyword evidence="2" id="KW-1185">Reference proteome</keyword>
<sequence>MAKTYQDLIKTVHDYIEPLKPCTCGENVLVTLAVEPIKADYFKDDSVQHCIVQCKRCGKMYISEY</sequence>
<evidence type="ECO:0000313" key="1">
    <source>
        <dbReference type="EMBL" id="MBP2070723.1"/>
    </source>
</evidence>
<proteinExistence type="predicted"/>
<protein>
    <recommendedName>
        <fullName evidence="3">Metal-binding protein</fullName>
    </recommendedName>
</protein>
<evidence type="ECO:0000313" key="2">
    <source>
        <dbReference type="Proteomes" id="UP001166402"/>
    </source>
</evidence>
<dbReference type="EMBL" id="JAGGLT010000002">
    <property type="protein sequence ID" value="MBP2070723.1"/>
    <property type="molecule type" value="Genomic_DNA"/>
</dbReference>
<comment type="caution">
    <text evidence="1">The sequence shown here is derived from an EMBL/GenBank/DDBJ whole genome shotgun (WGS) entry which is preliminary data.</text>
</comment>
<dbReference type="Proteomes" id="UP001166402">
    <property type="component" value="Unassembled WGS sequence"/>
</dbReference>
<evidence type="ECO:0008006" key="3">
    <source>
        <dbReference type="Google" id="ProtNLM"/>
    </source>
</evidence>
<accession>A0ABS4NAM9</accession>
<dbReference type="RefSeq" id="WP_209452706.1">
    <property type="nucleotide sequence ID" value="NZ_JAGGLT010000002.1"/>
</dbReference>
<reference evidence="1" key="1">
    <citation type="submission" date="2021-03" db="EMBL/GenBank/DDBJ databases">
        <title>Genomic Encyclopedia of Type Strains, Phase IV (KMG-IV): sequencing the most valuable type-strain genomes for metagenomic binning, comparative biology and taxonomic classification.</title>
        <authorList>
            <person name="Goeker M."/>
        </authorList>
    </citation>
    <scope>NUCLEOTIDE SEQUENCE</scope>
    <source>
        <strain evidence="1">DSM 101588</strain>
    </source>
</reference>